<sequence>MNSDPNQTTLQQPMLSNDSNFVNQMLNNQMLNNPMMNGAFINFPQSLPQFQFPFNSPLPFQQQHFQQQQQVWHKLMAQNNGMAMMGQLNQGTGNNIPPQQMFNHPNIIGKKIDTDRDSGNESTTMSPNNSSSSLSNSPTSMPSRSDSFSIAKLTTDKENINKNNCNEEKNIETEKNIKKEEKEEKTKEEATIHIPTPLRPSTSLTEINNSQCYSKTDNVTPQRPKESPKGMFQNNIQTPNTCSIPQQQIISPILPYQMYQSMPLPQNTPVTSSAHHIQQQQQSGPMNGMFQQLSMPQYYPQMLQQGSGTALDIMNSSGMNELCKVCGDKSSGYHYGVQSCEGCKGFFRRSVQGKGSYQCHKKNDCMVSRNTRTRCQACRFNRCLAVGMLKETVRGEKCRKRKAKEDDREEDIQDTREAMNISNIVISAYKEIFPNDIVLNDRNIVIIKIKELLKRISNFDAVPEADIDKLINYGLSAFLILRTVFQKSDSSPIIGNKTIIVKKFKNGIDFDTIGEECLPILSVISVCQPHTPSLEREDIVDELRIKLSESLQILLLAKDNVNSSLSMDVYTRLLYKITDLYK</sequence>
<dbReference type="FunFam" id="3.30.50.10:FF:000030">
    <property type="entry name" value="Nuclear Hormone Receptor family"/>
    <property type="match status" value="1"/>
</dbReference>
<comment type="similarity">
    <text evidence="2">Belongs to the nuclear hormone receptor family.</text>
</comment>
<dbReference type="SUPFAM" id="SSF81995">
    <property type="entry name" value="beta-sandwich domain of Sec23/24"/>
    <property type="match status" value="1"/>
</dbReference>
<evidence type="ECO:0000256" key="3">
    <source>
        <dbReference type="ARBA" id="ARBA00022723"/>
    </source>
</evidence>
<dbReference type="PANTHER" id="PTHR24085:SF9">
    <property type="match status" value="1"/>
</dbReference>
<feature type="domain" description="Nuclear receptor" evidence="13">
    <location>
        <begin position="320"/>
        <end position="395"/>
    </location>
</feature>
<dbReference type="GeneID" id="36380510"/>
<evidence type="ECO:0000256" key="10">
    <source>
        <dbReference type="ARBA" id="ARBA00023242"/>
    </source>
</evidence>
<dbReference type="PROSITE" id="PS00031">
    <property type="entry name" value="NUCLEAR_REC_DBD_1"/>
    <property type="match status" value="1"/>
</dbReference>
<evidence type="ECO:0000256" key="9">
    <source>
        <dbReference type="ARBA" id="ARBA00023170"/>
    </source>
</evidence>
<keyword evidence="7" id="KW-0238">DNA-binding</keyword>
<dbReference type="InterPro" id="IPR001628">
    <property type="entry name" value="Znf_hrmn_rcpt"/>
</dbReference>
<keyword evidence="3" id="KW-0479">Metal-binding</keyword>
<proteinExistence type="inferred from homology"/>
<evidence type="ECO:0000313" key="15">
    <source>
        <dbReference type="Proteomes" id="UP000035682"/>
    </source>
</evidence>
<dbReference type="PRINTS" id="PR00047">
    <property type="entry name" value="STROIDFINGER"/>
</dbReference>
<dbReference type="PROSITE" id="PS51030">
    <property type="entry name" value="NUCLEAR_REC_DBD_2"/>
    <property type="match status" value="1"/>
</dbReference>
<reference evidence="16" key="2">
    <citation type="submission" date="2020-12" db="UniProtKB">
        <authorList>
            <consortium name="WormBaseParasite"/>
        </authorList>
    </citation>
    <scope>IDENTIFICATION</scope>
</reference>
<keyword evidence="4" id="KW-0863">Zinc-finger</keyword>
<dbReference type="CDD" id="cd06916">
    <property type="entry name" value="NR_DBD_like"/>
    <property type="match status" value="1"/>
</dbReference>
<reference evidence="14 15" key="1">
    <citation type="submission" date="2014-09" db="EMBL/GenBank/DDBJ databases">
        <authorList>
            <person name="Martin A.A."/>
        </authorList>
    </citation>
    <scope>NUCLEOTIDE SEQUENCE</scope>
    <source>
        <strain evidence="15">ED321</strain>
        <strain evidence="14">ED321 Heterogonic</strain>
    </source>
</reference>
<dbReference type="GO" id="GO:0071376">
    <property type="term" value="P:cellular response to corticotropin-releasing hormone stimulus"/>
    <property type="evidence" value="ECO:0007669"/>
    <property type="project" value="TreeGrafter"/>
</dbReference>
<dbReference type="PANTHER" id="PTHR24085">
    <property type="entry name" value="NUCLEAR HORMONE RECEPTOR"/>
    <property type="match status" value="1"/>
</dbReference>
<dbReference type="Pfam" id="PF00105">
    <property type="entry name" value="zf-C4"/>
    <property type="match status" value="1"/>
</dbReference>
<dbReference type="Proteomes" id="UP000035682">
    <property type="component" value="Unplaced"/>
</dbReference>
<dbReference type="InterPro" id="IPR035500">
    <property type="entry name" value="NHR-like_dom_sf"/>
</dbReference>
<dbReference type="GO" id="GO:0000981">
    <property type="term" value="F:DNA-binding transcription factor activity, RNA polymerase II-specific"/>
    <property type="evidence" value="ECO:0007669"/>
    <property type="project" value="TreeGrafter"/>
</dbReference>
<dbReference type="WBParaSite" id="SRAE_2000280300.1">
    <property type="protein sequence ID" value="SRAE_2000280300.1"/>
    <property type="gene ID" value="WBGene00263017"/>
</dbReference>
<keyword evidence="11" id="KW-0175">Coiled coil</keyword>
<keyword evidence="9" id="KW-0675">Receptor</keyword>
<accession>A0A090LKR3</accession>
<feature type="compositionally biased region" description="Basic and acidic residues" evidence="12">
    <location>
        <begin position="110"/>
        <end position="119"/>
    </location>
</feature>
<dbReference type="SUPFAM" id="SSF48508">
    <property type="entry name" value="Nuclear receptor ligand-binding domain"/>
    <property type="match status" value="1"/>
</dbReference>
<dbReference type="WormBase" id="SRAE_2000280300">
    <property type="protein sequence ID" value="SRP06791"/>
    <property type="gene ID" value="WBGene00263017"/>
</dbReference>
<dbReference type="Gene3D" id="3.30.50.10">
    <property type="entry name" value="Erythroid Transcription Factor GATA-1, subunit A"/>
    <property type="match status" value="1"/>
</dbReference>
<gene>
    <name evidence="14 16 17" type="ORF">SRAE_2000280300</name>
</gene>
<keyword evidence="15" id="KW-1185">Reference proteome</keyword>
<keyword evidence="5" id="KW-0862">Zinc</keyword>
<protein>
    <submittedName>
        <fullName evidence="14 16">Ecdysone-induced protein 78C</fullName>
    </submittedName>
</protein>
<evidence type="ECO:0000256" key="6">
    <source>
        <dbReference type="ARBA" id="ARBA00023015"/>
    </source>
</evidence>
<keyword evidence="6" id="KW-0805">Transcription regulation</keyword>
<feature type="region of interest" description="Disordered" evidence="12">
    <location>
        <begin position="102"/>
        <end position="146"/>
    </location>
</feature>
<dbReference type="InterPro" id="IPR013088">
    <property type="entry name" value="Znf_NHR/GATA"/>
</dbReference>
<dbReference type="SMART" id="SM00399">
    <property type="entry name" value="ZnF_C4"/>
    <property type="match status" value="1"/>
</dbReference>
<keyword evidence="8" id="KW-0804">Transcription</keyword>
<evidence type="ECO:0000256" key="2">
    <source>
        <dbReference type="ARBA" id="ARBA00005993"/>
    </source>
</evidence>
<dbReference type="RefSeq" id="XP_024507345.1">
    <property type="nucleotide sequence ID" value="XM_024653915.1"/>
</dbReference>
<feature type="coiled-coil region" evidence="11">
    <location>
        <begin position="163"/>
        <end position="191"/>
    </location>
</feature>
<evidence type="ECO:0000256" key="11">
    <source>
        <dbReference type="SAM" id="Coils"/>
    </source>
</evidence>
<evidence type="ECO:0000256" key="5">
    <source>
        <dbReference type="ARBA" id="ARBA00022833"/>
    </source>
</evidence>
<comment type="subcellular location">
    <subcellularLocation>
        <location evidence="1">Nucleus</location>
    </subcellularLocation>
</comment>
<evidence type="ECO:0000313" key="16">
    <source>
        <dbReference type="WBParaSite" id="SRAE_2000280300.1"/>
    </source>
</evidence>
<dbReference type="SUPFAM" id="SSF57716">
    <property type="entry name" value="Glucocorticoid receptor-like (DNA-binding domain)"/>
    <property type="match status" value="1"/>
</dbReference>
<dbReference type="OrthoDB" id="6355676at2759"/>
<evidence type="ECO:0000313" key="17">
    <source>
        <dbReference type="WormBase" id="SRAE_2000280300"/>
    </source>
</evidence>
<feature type="compositionally biased region" description="Low complexity" evidence="12">
    <location>
        <begin position="122"/>
        <end position="146"/>
    </location>
</feature>
<dbReference type="EMBL" id="LN609529">
    <property type="protein sequence ID" value="CEF68145.1"/>
    <property type="molecule type" value="Genomic_DNA"/>
</dbReference>
<dbReference type="GO" id="GO:0000978">
    <property type="term" value="F:RNA polymerase II cis-regulatory region sequence-specific DNA binding"/>
    <property type="evidence" value="ECO:0007669"/>
    <property type="project" value="TreeGrafter"/>
</dbReference>
<evidence type="ECO:0000313" key="14">
    <source>
        <dbReference type="EMBL" id="CEF68145.1"/>
    </source>
</evidence>
<dbReference type="GO" id="GO:0005667">
    <property type="term" value="C:transcription regulator complex"/>
    <property type="evidence" value="ECO:0007669"/>
    <property type="project" value="TreeGrafter"/>
</dbReference>
<dbReference type="AlphaFoldDB" id="A0A090LKR3"/>
<evidence type="ECO:0000259" key="13">
    <source>
        <dbReference type="PROSITE" id="PS51030"/>
    </source>
</evidence>
<dbReference type="CTD" id="36380510"/>
<evidence type="ECO:0000256" key="8">
    <source>
        <dbReference type="ARBA" id="ARBA00023163"/>
    </source>
</evidence>
<dbReference type="GO" id="GO:0035259">
    <property type="term" value="F:nuclear glucocorticoid receptor binding"/>
    <property type="evidence" value="ECO:0007669"/>
    <property type="project" value="TreeGrafter"/>
</dbReference>
<dbReference type="STRING" id="34506.A0A090LKR3"/>
<organism evidence="14">
    <name type="scientific">Strongyloides ratti</name>
    <name type="common">Parasitic roundworm</name>
    <dbReference type="NCBI Taxonomy" id="34506"/>
    <lineage>
        <taxon>Eukaryota</taxon>
        <taxon>Metazoa</taxon>
        <taxon>Ecdysozoa</taxon>
        <taxon>Nematoda</taxon>
        <taxon>Chromadorea</taxon>
        <taxon>Rhabditida</taxon>
        <taxon>Tylenchina</taxon>
        <taxon>Panagrolaimomorpha</taxon>
        <taxon>Strongyloidoidea</taxon>
        <taxon>Strongyloididae</taxon>
        <taxon>Strongyloides</taxon>
    </lineage>
</organism>
<evidence type="ECO:0000256" key="7">
    <source>
        <dbReference type="ARBA" id="ARBA00023125"/>
    </source>
</evidence>
<name>A0A090LKR3_STRRB</name>
<keyword evidence="10" id="KW-0539">Nucleus</keyword>
<dbReference type="GO" id="GO:0005634">
    <property type="term" value="C:nucleus"/>
    <property type="evidence" value="ECO:0007669"/>
    <property type="project" value="UniProtKB-SubCell"/>
</dbReference>
<evidence type="ECO:0000256" key="12">
    <source>
        <dbReference type="SAM" id="MobiDB-lite"/>
    </source>
</evidence>
<dbReference type="GO" id="GO:0008270">
    <property type="term" value="F:zinc ion binding"/>
    <property type="evidence" value="ECO:0007669"/>
    <property type="project" value="UniProtKB-KW"/>
</dbReference>
<evidence type="ECO:0000256" key="1">
    <source>
        <dbReference type="ARBA" id="ARBA00004123"/>
    </source>
</evidence>
<evidence type="ECO:0000256" key="4">
    <source>
        <dbReference type="ARBA" id="ARBA00022771"/>
    </source>
</evidence>